<name>A0A0P7II90_9RHOB</name>
<proteinExistence type="predicted"/>
<reference evidence="1 2" key="1">
    <citation type="submission" date="2015-09" db="EMBL/GenBank/DDBJ databases">
        <title>Draft genome sequence of Aliiroseovarius crassostreae CV919-312TSm, the causative agent of Roseovarius Oyster Disease (formerly Juvenile Oyster Disease).</title>
        <authorList>
            <person name="Kessner L."/>
            <person name="Spinard E."/>
            <person name="Nelson D."/>
        </authorList>
    </citation>
    <scope>NUCLEOTIDE SEQUENCE [LARGE SCALE GENOMIC DNA]</scope>
    <source>
        <strain evidence="1 2">CV919-312</strain>
    </source>
</reference>
<protein>
    <submittedName>
        <fullName evidence="1">Uncharacterized protein</fullName>
    </submittedName>
</protein>
<sequence length="105" mass="11000">MPSAWVVKTVDVLEQRQFVLPANVPGLRPGQLGPQCFEAGLKGSVVIAISLAAHRDLEAALFQRLLVLMRTILAAAVGVMDAAFRGGRLIAVNGILQAGRRAGAG</sequence>
<dbReference type="Proteomes" id="UP000050471">
    <property type="component" value="Unassembled WGS sequence"/>
</dbReference>
<gene>
    <name evidence="1" type="ORF">AKJ29_13065</name>
</gene>
<dbReference type="EMBL" id="LKBA01000006">
    <property type="protein sequence ID" value="KPN63561.1"/>
    <property type="molecule type" value="Genomic_DNA"/>
</dbReference>
<comment type="caution">
    <text evidence="1">The sequence shown here is derived from an EMBL/GenBank/DDBJ whole genome shotgun (WGS) entry which is preliminary data.</text>
</comment>
<evidence type="ECO:0000313" key="2">
    <source>
        <dbReference type="Proteomes" id="UP000050471"/>
    </source>
</evidence>
<dbReference type="AlphaFoldDB" id="A0A0P7II90"/>
<organism evidence="1 2">
    <name type="scientific">Aliiroseovarius crassostreae</name>
    <dbReference type="NCBI Taxonomy" id="154981"/>
    <lineage>
        <taxon>Bacteria</taxon>
        <taxon>Pseudomonadati</taxon>
        <taxon>Pseudomonadota</taxon>
        <taxon>Alphaproteobacteria</taxon>
        <taxon>Rhodobacterales</taxon>
        <taxon>Paracoccaceae</taxon>
        <taxon>Aliiroseovarius</taxon>
    </lineage>
</organism>
<keyword evidence="2" id="KW-1185">Reference proteome</keyword>
<evidence type="ECO:0000313" key="1">
    <source>
        <dbReference type="EMBL" id="KPN63561.1"/>
    </source>
</evidence>
<accession>A0A0P7II90</accession>